<dbReference type="AlphaFoldDB" id="A0A0P0FV68"/>
<dbReference type="RefSeq" id="WP_029428997.1">
    <property type="nucleotide sequence ID" value="NZ_CP012801.1"/>
</dbReference>
<name>A0A0P0FV68_9BACE</name>
<comment type="subcellular location">
    <subcellularLocation>
        <location evidence="1">Cell outer membrane</location>
    </subcellularLocation>
</comment>
<dbReference type="InterPro" id="IPR033985">
    <property type="entry name" value="SusD-like_N"/>
</dbReference>
<evidence type="ECO:0000256" key="3">
    <source>
        <dbReference type="ARBA" id="ARBA00022729"/>
    </source>
</evidence>
<dbReference type="PATRIC" id="fig|246787.4.peg.2071"/>
<dbReference type="GO" id="GO:0009279">
    <property type="term" value="C:cell outer membrane"/>
    <property type="evidence" value="ECO:0007669"/>
    <property type="project" value="UniProtKB-SubCell"/>
</dbReference>
<dbReference type="InterPro" id="IPR011990">
    <property type="entry name" value="TPR-like_helical_dom_sf"/>
</dbReference>
<evidence type="ECO:0000256" key="5">
    <source>
        <dbReference type="ARBA" id="ARBA00023237"/>
    </source>
</evidence>
<evidence type="ECO:0000259" key="7">
    <source>
        <dbReference type="Pfam" id="PF14322"/>
    </source>
</evidence>
<organism evidence="8 9">
    <name type="scientific">Bacteroides cellulosilyticus</name>
    <dbReference type="NCBI Taxonomy" id="246787"/>
    <lineage>
        <taxon>Bacteria</taxon>
        <taxon>Pseudomonadati</taxon>
        <taxon>Bacteroidota</taxon>
        <taxon>Bacteroidia</taxon>
        <taxon>Bacteroidales</taxon>
        <taxon>Bacteroidaceae</taxon>
        <taxon>Bacteroides</taxon>
    </lineage>
</organism>
<dbReference type="SUPFAM" id="SSF48452">
    <property type="entry name" value="TPR-like"/>
    <property type="match status" value="1"/>
</dbReference>
<evidence type="ECO:0000313" key="8">
    <source>
        <dbReference type="EMBL" id="ALJ59253.1"/>
    </source>
</evidence>
<gene>
    <name evidence="8" type="ORF">BcellWH2_02008</name>
</gene>
<evidence type="ECO:0000256" key="2">
    <source>
        <dbReference type="ARBA" id="ARBA00006275"/>
    </source>
</evidence>
<comment type="similarity">
    <text evidence="2">Belongs to the SusD family.</text>
</comment>
<evidence type="ECO:0000256" key="4">
    <source>
        <dbReference type="ARBA" id="ARBA00023136"/>
    </source>
</evidence>
<dbReference type="Pfam" id="PF14322">
    <property type="entry name" value="SusD-like_3"/>
    <property type="match status" value="1"/>
</dbReference>
<evidence type="ECO:0000313" key="9">
    <source>
        <dbReference type="Proteomes" id="UP000061809"/>
    </source>
</evidence>
<evidence type="ECO:0000256" key="1">
    <source>
        <dbReference type="ARBA" id="ARBA00004442"/>
    </source>
</evidence>
<dbReference type="Pfam" id="PF07980">
    <property type="entry name" value="SusD_RagB"/>
    <property type="match status" value="1"/>
</dbReference>
<evidence type="ECO:0000259" key="6">
    <source>
        <dbReference type="Pfam" id="PF07980"/>
    </source>
</evidence>
<dbReference type="EMBL" id="CP012801">
    <property type="protein sequence ID" value="ALJ59253.1"/>
    <property type="molecule type" value="Genomic_DNA"/>
</dbReference>
<keyword evidence="3" id="KW-0732">Signal</keyword>
<dbReference type="Proteomes" id="UP000061809">
    <property type="component" value="Chromosome"/>
</dbReference>
<dbReference type="InterPro" id="IPR012944">
    <property type="entry name" value="SusD_RagB_dom"/>
</dbReference>
<sequence>MKKRTFTKYISLFLLTIGTINCTNLDEKVFSSVTEETYNYTLADFGPNIAGAYAALNYGYVGTYWQTQELTGCCISTPANASGWDDGGIYKRLQFHNWNSELGQISDLWNNYFTGVILCNSAINKLERDLIPSPSVTEKQTGLAELRALRAYYYWILFDNFGDIPLVTTMSQDLPEKTPRAEVYDFVVRELSEVIPSLNEEQGGNMYGRINRWAGKAILANVYLNAEVYTGTARWNECLSQCNDIINSGKCDLSPEFKDSFRAQGVESSKEVLFTIPYDYNRGVVGNYLFMNSWHSELQKKFLLNAVPNAAGGPKGTTQFIDTYQDGDSRLEDTWLMGQQFDAEGNPLYGVYDKKGELLIFSKELPDGNYTNEMEGYRYNKQEVPAGSEWSCSTDIPLLRYSEVLLMKAECLLRTNQPGAGELVTEVRKRAFKANPSKAIVTDDELKENSSYKWGVVEKYQITDPGNQDPIEFGRLFDERCWELVWEGYTRRDMIRFGIFCKKSWLSHKPQGDHRIVFPIPQRAVDANPKLTQNPAYAN</sequence>
<reference evidence="8 9" key="1">
    <citation type="journal article" date="2015" name="Science">
        <title>Genetic determinants of in vivo fitness and diet responsiveness in multiple human gut Bacteroides.</title>
        <authorList>
            <person name="Wu M."/>
            <person name="McNulty N.P."/>
            <person name="Rodionov D.A."/>
            <person name="Khoroshkin M.S."/>
            <person name="Griffin N.W."/>
            <person name="Cheng J."/>
            <person name="Latreille P."/>
            <person name="Kerstetter R.A."/>
            <person name="Terrapon N."/>
            <person name="Henrissat B."/>
            <person name="Osterman A.L."/>
            <person name="Gordon J.I."/>
        </authorList>
    </citation>
    <scope>NUCLEOTIDE SEQUENCE [LARGE SCALE GENOMIC DNA]</scope>
    <source>
        <strain evidence="8 9">WH2</strain>
    </source>
</reference>
<proteinExistence type="inferred from homology"/>
<feature type="domain" description="SusD-like N-terminal" evidence="7">
    <location>
        <begin position="93"/>
        <end position="224"/>
    </location>
</feature>
<keyword evidence="4" id="KW-0472">Membrane</keyword>
<dbReference type="KEGG" id="bcel:BcellWH2_02008"/>
<keyword evidence="5" id="KW-0998">Cell outer membrane</keyword>
<protein>
    <submittedName>
        <fullName evidence="8">SusD family protein</fullName>
    </submittedName>
</protein>
<dbReference type="Gene3D" id="1.25.40.390">
    <property type="match status" value="1"/>
</dbReference>
<feature type="domain" description="RagB/SusD" evidence="6">
    <location>
        <begin position="308"/>
        <end position="507"/>
    </location>
</feature>
<accession>A0A0P0FV68</accession>